<dbReference type="AlphaFoldDB" id="A0A9W9NRP8"/>
<dbReference type="InterPro" id="IPR021838">
    <property type="entry name" value="DUF3431"/>
</dbReference>
<reference evidence="1" key="2">
    <citation type="journal article" date="2023" name="IMA Fungus">
        <title>Comparative genomic study of the Penicillium genus elucidates a diverse pangenome and 15 lateral gene transfer events.</title>
        <authorList>
            <person name="Petersen C."/>
            <person name="Sorensen T."/>
            <person name="Nielsen M.R."/>
            <person name="Sondergaard T.E."/>
            <person name="Sorensen J.L."/>
            <person name="Fitzpatrick D.A."/>
            <person name="Frisvad J.C."/>
            <person name="Nielsen K.L."/>
        </authorList>
    </citation>
    <scope>NUCLEOTIDE SEQUENCE</scope>
    <source>
        <strain evidence="1">IBT 23319</strain>
    </source>
</reference>
<feature type="non-terminal residue" evidence="1">
    <location>
        <position position="1"/>
    </location>
</feature>
<name>A0A9W9NRP8_PENCI</name>
<dbReference type="RefSeq" id="XP_056498889.1">
    <property type="nucleotide sequence ID" value="XM_056647338.1"/>
</dbReference>
<dbReference type="Proteomes" id="UP001147733">
    <property type="component" value="Unassembled WGS sequence"/>
</dbReference>
<evidence type="ECO:0000313" key="2">
    <source>
        <dbReference type="Proteomes" id="UP001147733"/>
    </source>
</evidence>
<evidence type="ECO:0000313" key="1">
    <source>
        <dbReference type="EMBL" id="KAJ5224917.1"/>
    </source>
</evidence>
<gene>
    <name evidence="1" type="ORF">N7469_008420</name>
</gene>
<keyword evidence="2" id="KW-1185">Reference proteome</keyword>
<comment type="caution">
    <text evidence="1">The sequence shown here is derived from an EMBL/GenBank/DDBJ whole genome shotgun (WGS) entry which is preliminary data.</text>
</comment>
<sequence length="277" mass="31917">RPDGPRYPIVQELVGLREQYTSHTLNSTVALVLATQRSDDLTWVLDYCKETGFAPFIFTTEQTPEPGFLRPPTLRGREAPAYLSYVIEFYDKLPDYSLFIHAYPEQWHNDLFGPFTHKTLRNIRYEAVDAHGYVNLRCQLDPGCPIAAYPLNPTQTDIDVHDIRAYFAQAYQEIFDVPREKVPGEIGNVCCGQFAVSRDRIRARSKEDYQRILYWVRTTELTNDFGVGWVLEKLWHIIFGMDSVYCPRFEQCRCDNYGWCGPLPSGEVLTAAKKGDP</sequence>
<dbReference type="PANTHER" id="PTHR37490">
    <property type="entry name" value="EXPRESSED PROTEIN"/>
    <property type="match status" value="1"/>
</dbReference>
<dbReference type="PANTHER" id="PTHR37490:SF2">
    <property type="match status" value="1"/>
</dbReference>
<organism evidence="1 2">
    <name type="scientific">Penicillium citrinum</name>
    <dbReference type="NCBI Taxonomy" id="5077"/>
    <lineage>
        <taxon>Eukaryota</taxon>
        <taxon>Fungi</taxon>
        <taxon>Dikarya</taxon>
        <taxon>Ascomycota</taxon>
        <taxon>Pezizomycotina</taxon>
        <taxon>Eurotiomycetes</taxon>
        <taxon>Eurotiomycetidae</taxon>
        <taxon>Eurotiales</taxon>
        <taxon>Aspergillaceae</taxon>
        <taxon>Penicillium</taxon>
    </lineage>
</organism>
<dbReference type="GeneID" id="81386505"/>
<dbReference type="Pfam" id="PF11913">
    <property type="entry name" value="DUF3431"/>
    <property type="match status" value="1"/>
</dbReference>
<accession>A0A9W9NRP8</accession>
<dbReference type="OrthoDB" id="426718at2759"/>
<protein>
    <submittedName>
        <fullName evidence="1">Uncharacterized protein</fullName>
    </submittedName>
</protein>
<dbReference type="EMBL" id="JAPQKT010000007">
    <property type="protein sequence ID" value="KAJ5224917.1"/>
    <property type="molecule type" value="Genomic_DNA"/>
</dbReference>
<reference evidence="1" key="1">
    <citation type="submission" date="2022-11" db="EMBL/GenBank/DDBJ databases">
        <authorList>
            <person name="Petersen C."/>
        </authorList>
    </citation>
    <scope>NUCLEOTIDE SEQUENCE</scope>
    <source>
        <strain evidence="1">IBT 23319</strain>
    </source>
</reference>
<proteinExistence type="predicted"/>